<evidence type="ECO:0000313" key="2">
    <source>
        <dbReference type="EMBL" id="CAB4160137.1"/>
    </source>
</evidence>
<evidence type="ECO:0000256" key="1">
    <source>
        <dbReference type="SAM" id="Phobius"/>
    </source>
</evidence>
<name>A0A6J5NML6_9CAUD</name>
<gene>
    <name evidence="2" type="ORF">UFOVP724_86</name>
</gene>
<proteinExistence type="predicted"/>
<accession>A0A6J5NML6</accession>
<feature type="transmembrane region" description="Helical" evidence="1">
    <location>
        <begin position="5"/>
        <end position="23"/>
    </location>
</feature>
<organism evidence="2">
    <name type="scientific">uncultured Caudovirales phage</name>
    <dbReference type="NCBI Taxonomy" id="2100421"/>
    <lineage>
        <taxon>Viruses</taxon>
        <taxon>Duplodnaviria</taxon>
        <taxon>Heunggongvirae</taxon>
        <taxon>Uroviricota</taxon>
        <taxon>Caudoviricetes</taxon>
        <taxon>Peduoviridae</taxon>
        <taxon>Maltschvirus</taxon>
        <taxon>Maltschvirus maltsch</taxon>
    </lineage>
</organism>
<keyword evidence="1" id="KW-1133">Transmembrane helix</keyword>
<keyword evidence="1" id="KW-0812">Transmembrane</keyword>
<keyword evidence="1" id="KW-0472">Membrane</keyword>
<feature type="transmembrane region" description="Helical" evidence="1">
    <location>
        <begin position="29"/>
        <end position="49"/>
    </location>
</feature>
<feature type="transmembrane region" description="Helical" evidence="1">
    <location>
        <begin position="56"/>
        <end position="79"/>
    </location>
</feature>
<sequence>MIDGIVLGVITWISYLFTFHHFPPLLKTFLLKNFFIADIIAMVSTFLLLTSISKSIMAVIGSIVCGLLVELTLIVYGFFKDEKQI</sequence>
<dbReference type="EMBL" id="LR796696">
    <property type="protein sequence ID" value="CAB4160137.1"/>
    <property type="molecule type" value="Genomic_DNA"/>
</dbReference>
<protein>
    <submittedName>
        <fullName evidence="2">Uncharacterized protein</fullName>
    </submittedName>
</protein>
<reference evidence="2" key="1">
    <citation type="submission" date="2020-04" db="EMBL/GenBank/DDBJ databases">
        <authorList>
            <person name="Chiriac C."/>
            <person name="Salcher M."/>
            <person name="Ghai R."/>
            <person name="Kavagutti S V."/>
        </authorList>
    </citation>
    <scope>NUCLEOTIDE SEQUENCE</scope>
</reference>